<gene>
    <name evidence="8" type="ORF">LVY65_03030</name>
</gene>
<name>A0A9X1TWG2_9SPHN</name>
<dbReference type="RefSeq" id="WP_235066529.1">
    <property type="nucleotide sequence ID" value="NZ_JAKFGM010000001.1"/>
</dbReference>
<keyword evidence="5 6" id="KW-0472">Membrane</keyword>
<keyword evidence="3 6" id="KW-0812">Transmembrane</keyword>
<organism evidence="8 9">
    <name type="scientific">Sphingomonas cremea</name>
    <dbReference type="NCBI Taxonomy" id="2904799"/>
    <lineage>
        <taxon>Bacteria</taxon>
        <taxon>Pseudomonadati</taxon>
        <taxon>Pseudomonadota</taxon>
        <taxon>Alphaproteobacteria</taxon>
        <taxon>Sphingomonadales</taxon>
        <taxon>Sphingomonadaceae</taxon>
        <taxon>Sphingomonas</taxon>
    </lineage>
</organism>
<feature type="transmembrane region" description="Helical" evidence="6">
    <location>
        <begin position="144"/>
        <end position="169"/>
    </location>
</feature>
<dbReference type="EMBL" id="JAKFGM010000001">
    <property type="protein sequence ID" value="MCF2514045.1"/>
    <property type="molecule type" value="Genomic_DNA"/>
</dbReference>
<dbReference type="GO" id="GO:0022857">
    <property type="term" value="F:transmembrane transporter activity"/>
    <property type="evidence" value="ECO:0007669"/>
    <property type="project" value="InterPro"/>
</dbReference>
<feature type="transmembrane region" description="Helical" evidence="6">
    <location>
        <begin position="20"/>
        <end position="44"/>
    </location>
</feature>
<feature type="transmembrane region" description="Helical" evidence="6">
    <location>
        <begin position="379"/>
        <end position="398"/>
    </location>
</feature>
<feature type="domain" description="Major facilitator superfamily (MFS) profile" evidence="7">
    <location>
        <begin position="19"/>
        <end position="403"/>
    </location>
</feature>
<evidence type="ECO:0000256" key="1">
    <source>
        <dbReference type="ARBA" id="ARBA00004141"/>
    </source>
</evidence>
<reference evidence="8" key="1">
    <citation type="submission" date="2022-01" db="EMBL/GenBank/DDBJ databases">
        <authorList>
            <person name="Jo J.-H."/>
            <person name="Im W.-T."/>
        </authorList>
    </citation>
    <scope>NUCLEOTIDE SEQUENCE</scope>
    <source>
        <strain evidence="8">G124</strain>
    </source>
</reference>
<dbReference type="AlphaFoldDB" id="A0A9X1TWG2"/>
<dbReference type="CDD" id="cd17320">
    <property type="entry name" value="MFS_MdfA_MDR_like"/>
    <property type="match status" value="1"/>
</dbReference>
<evidence type="ECO:0000256" key="6">
    <source>
        <dbReference type="SAM" id="Phobius"/>
    </source>
</evidence>
<keyword evidence="9" id="KW-1185">Reference proteome</keyword>
<feature type="transmembrane region" description="Helical" evidence="6">
    <location>
        <begin position="344"/>
        <end position="367"/>
    </location>
</feature>
<dbReference type="Proteomes" id="UP001139410">
    <property type="component" value="Unassembled WGS sequence"/>
</dbReference>
<evidence type="ECO:0000256" key="3">
    <source>
        <dbReference type="ARBA" id="ARBA00022692"/>
    </source>
</evidence>
<proteinExistence type="predicted"/>
<dbReference type="PANTHER" id="PTHR23502">
    <property type="entry name" value="MAJOR FACILITATOR SUPERFAMILY"/>
    <property type="match status" value="1"/>
</dbReference>
<dbReference type="GO" id="GO:1990961">
    <property type="term" value="P:xenobiotic detoxification by transmembrane export across the plasma membrane"/>
    <property type="evidence" value="ECO:0007669"/>
    <property type="project" value="TreeGrafter"/>
</dbReference>
<feature type="transmembrane region" description="Helical" evidence="6">
    <location>
        <begin position="290"/>
        <end position="308"/>
    </location>
</feature>
<sequence>MFEQSGIVGTRKLPGTRETVALLAGLMALNAFAIDAMIPALPAIGAELGVETENRRQLVVVAYFLGFGFGQIFWGPLADRFGRKPILGAGVALYTGFALLCGIAESFTLLIAGRIAMGASAAVTRVLVTAMVRDLFEGEAMARVMSLVFMVFMLVPVLAPNIGQAILLVGPWRTIFLVLASYGVTIWLWSFIRLPETLHPEYRRDLNTGEIWQAVKTAASDRLSIGYTLALTAVFGGLTAYISSIQQIVFDVFDAANFIGLVFAAIAAPMALASWGNASVVGRFGLRRTGHSGLLAFVTVATAHVLIAELTVEPLWLFIVMMALTFVAFAFTTSNFGTLAMRNMAPIAGTASSFQGVTGTIGGALIGLTIGQSFDGTQLPFLAGLAVCGATALVLVLWTERGRLFGGIDPQIERAEVIPPPEL</sequence>
<feature type="transmembrane region" description="Helical" evidence="6">
    <location>
        <begin position="86"/>
        <end position="105"/>
    </location>
</feature>
<evidence type="ECO:0000256" key="2">
    <source>
        <dbReference type="ARBA" id="ARBA00022448"/>
    </source>
</evidence>
<feature type="transmembrane region" description="Helical" evidence="6">
    <location>
        <begin position="111"/>
        <end position="132"/>
    </location>
</feature>
<evidence type="ECO:0000313" key="8">
    <source>
        <dbReference type="EMBL" id="MCF2514045.1"/>
    </source>
</evidence>
<evidence type="ECO:0000313" key="9">
    <source>
        <dbReference type="Proteomes" id="UP001139410"/>
    </source>
</evidence>
<keyword evidence="2" id="KW-0813">Transport</keyword>
<feature type="transmembrane region" description="Helical" evidence="6">
    <location>
        <begin position="56"/>
        <end position="74"/>
    </location>
</feature>
<dbReference type="GO" id="GO:0005886">
    <property type="term" value="C:plasma membrane"/>
    <property type="evidence" value="ECO:0007669"/>
    <property type="project" value="TreeGrafter"/>
</dbReference>
<evidence type="ECO:0000259" key="7">
    <source>
        <dbReference type="PROSITE" id="PS50850"/>
    </source>
</evidence>
<dbReference type="Gene3D" id="1.20.1720.10">
    <property type="entry name" value="Multidrug resistance protein D"/>
    <property type="match status" value="1"/>
</dbReference>
<accession>A0A9X1TWG2</accession>
<dbReference type="InterPro" id="IPR011701">
    <property type="entry name" value="MFS"/>
</dbReference>
<dbReference type="InterPro" id="IPR020846">
    <property type="entry name" value="MFS_dom"/>
</dbReference>
<feature type="transmembrane region" description="Helical" evidence="6">
    <location>
        <begin position="255"/>
        <end position="278"/>
    </location>
</feature>
<keyword evidence="4 6" id="KW-1133">Transmembrane helix</keyword>
<dbReference type="PROSITE" id="PS50850">
    <property type="entry name" value="MFS"/>
    <property type="match status" value="1"/>
</dbReference>
<evidence type="ECO:0000256" key="5">
    <source>
        <dbReference type="ARBA" id="ARBA00023136"/>
    </source>
</evidence>
<comment type="caution">
    <text evidence="8">The sequence shown here is derived from an EMBL/GenBank/DDBJ whole genome shotgun (WGS) entry which is preliminary data.</text>
</comment>
<feature type="transmembrane region" description="Helical" evidence="6">
    <location>
        <begin position="225"/>
        <end position="243"/>
    </location>
</feature>
<dbReference type="PANTHER" id="PTHR23502:SF132">
    <property type="entry name" value="POLYAMINE TRANSPORTER 2-RELATED"/>
    <property type="match status" value="1"/>
</dbReference>
<dbReference type="SUPFAM" id="SSF103473">
    <property type="entry name" value="MFS general substrate transporter"/>
    <property type="match status" value="1"/>
</dbReference>
<feature type="transmembrane region" description="Helical" evidence="6">
    <location>
        <begin position="175"/>
        <end position="194"/>
    </location>
</feature>
<dbReference type="Pfam" id="PF07690">
    <property type="entry name" value="MFS_1"/>
    <property type="match status" value="1"/>
</dbReference>
<evidence type="ECO:0000256" key="4">
    <source>
        <dbReference type="ARBA" id="ARBA00022989"/>
    </source>
</evidence>
<comment type="subcellular location">
    <subcellularLocation>
        <location evidence="1">Membrane</location>
        <topology evidence="1">Multi-pass membrane protein</topology>
    </subcellularLocation>
</comment>
<dbReference type="InterPro" id="IPR036259">
    <property type="entry name" value="MFS_trans_sf"/>
</dbReference>
<feature type="transmembrane region" description="Helical" evidence="6">
    <location>
        <begin position="314"/>
        <end position="332"/>
    </location>
</feature>
<protein>
    <submittedName>
        <fullName evidence="8">Multidrug effflux MFS transporter</fullName>
    </submittedName>
</protein>